<gene>
    <name evidence="6" type="ORF">HHU08_22420</name>
</gene>
<dbReference type="InterPro" id="IPR010930">
    <property type="entry name" value="Flg_bb/hook_C_dom"/>
</dbReference>
<evidence type="ECO:0000259" key="4">
    <source>
        <dbReference type="Pfam" id="PF06429"/>
    </source>
</evidence>
<keyword evidence="6" id="KW-0282">Flagellum</keyword>
<feature type="domain" description="Flagellar hook protein FlgE/F/G-like D1" evidence="5">
    <location>
        <begin position="113"/>
        <end position="172"/>
    </location>
</feature>
<keyword evidence="6" id="KW-0969">Cilium</keyword>
<evidence type="ECO:0000259" key="5">
    <source>
        <dbReference type="Pfam" id="PF22692"/>
    </source>
</evidence>
<feature type="domain" description="Flagellar basal body rod protein N-terminal" evidence="3">
    <location>
        <begin position="5"/>
        <end position="35"/>
    </location>
</feature>
<sequence>MFKGFYTAASGMLAQQRKTEMLSNNMANSTTPGFKADQSSMRAFPELLQQSVRKNGVGAVEKEQVGYLATGVYMQEAIPKFTQGDLNQTELKTDLALLNVNVPGNGTNAGGGLFFTIQNANGEAAYSRNGNFTLDGQGYLTTASGLYVLDENNERIQLTSTDFSVTSDGVITSGNGEAYRLGISYTDTPEQLVKEGDGLYRAQDGAVLQSAYANNQVNFQVRQGFLENSNVDTAQTMTDMMTAYRAFEANQKILQAYDKSMDQAANEIGKI</sequence>
<protein>
    <submittedName>
        <fullName evidence="6">Flagellar hook-basal body protein</fullName>
    </submittedName>
</protein>
<comment type="caution">
    <text evidence="6">The sequence shown here is derived from an EMBL/GenBank/DDBJ whole genome shotgun (WGS) entry which is preliminary data.</text>
</comment>
<evidence type="ECO:0000313" key="7">
    <source>
        <dbReference type="Proteomes" id="UP000588491"/>
    </source>
</evidence>
<organism evidence="6 7">
    <name type="scientific">Niallia alba</name>
    <dbReference type="NCBI Taxonomy" id="2729105"/>
    <lineage>
        <taxon>Bacteria</taxon>
        <taxon>Bacillati</taxon>
        <taxon>Bacillota</taxon>
        <taxon>Bacilli</taxon>
        <taxon>Bacillales</taxon>
        <taxon>Bacillaceae</taxon>
        <taxon>Niallia</taxon>
    </lineage>
</organism>
<dbReference type="Pfam" id="PF06429">
    <property type="entry name" value="Flg_bbr_C"/>
    <property type="match status" value="1"/>
</dbReference>
<accession>A0A7Y0KC18</accession>
<proteinExistence type="inferred from homology"/>
<reference evidence="6 7" key="1">
    <citation type="submission" date="2020-04" db="EMBL/GenBank/DDBJ databases">
        <title>Bacillus sp. UniB3 isolated from commercial digestive syrup.</title>
        <authorList>
            <person name="Thorat V."/>
            <person name="Kirdat K."/>
            <person name="Tiwarekar B."/>
            <person name="Yadav A."/>
        </authorList>
    </citation>
    <scope>NUCLEOTIDE SEQUENCE [LARGE SCALE GENOMIC DNA]</scope>
    <source>
        <strain evidence="6 7">UniB3</strain>
    </source>
</reference>
<dbReference type="GO" id="GO:0009425">
    <property type="term" value="C:bacterial-type flagellum basal body"/>
    <property type="evidence" value="ECO:0007669"/>
    <property type="project" value="UniProtKB-SubCell"/>
</dbReference>
<comment type="similarity">
    <text evidence="1 2">Belongs to the flagella basal body rod proteins family.</text>
</comment>
<feature type="domain" description="Flagellar basal-body/hook protein C-terminal" evidence="4">
    <location>
        <begin position="222"/>
        <end position="266"/>
    </location>
</feature>
<dbReference type="InterPro" id="IPR020013">
    <property type="entry name" value="Flagellar_FlgE/F/G"/>
</dbReference>
<dbReference type="InterPro" id="IPR037925">
    <property type="entry name" value="FlgE/F/G-like"/>
</dbReference>
<evidence type="ECO:0000259" key="3">
    <source>
        <dbReference type="Pfam" id="PF00460"/>
    </source>
</evidence>
<dbReference type="InterPro" id="IPR001444">
    <property type="entry name" value="Flag_bb_rod_N"/>
</dbReference>
<dbReference type="Pfam" id="PF00460">
    <property type="entry name" value="Flg_bb_rod"/>
    <property type="match status" value="1"/>
</dbReference>
<evidence type="ECO:0000313" key="6">
    <source>
        <dbReference type="EMBL" id="NMO79688.1"/>
    </source>
</evidence>
<name>A0A7Y0KC18_9BACI</name>
<dbReference type="RefSeq" id="WP_016204806.1">
    <property type="nucleotide sequence ID" value="NZ_JABBPK010000001.1"/>
</dbReference>
<keyword evidence="7" id="KW-1185">Reference proteome</keyword>
<dbReference type="Pfam" id="PF22692">
    <property type="entry name" value="LlgE_F_G_D1"/>
    <property type="match status" value="1"/>
</dbReference>
<dbReference type="PANTHER" id="PTHR30435:SF19">
    <property type="entry name" value="FLAGELLAR BASAL-BODY ROD PROTEIN FLGG"/>
    <property type="match status" value="1"/>
</dbReference>
<dbReference type="AlphaFoldDB" id="A0A7Y0KC18"/>
<dbReference type="Proteomes" id="UP000588491">
    <property type="component" value="Unassembled WGS sequence"/>
</dbReference>
<dbReference type="InterPro" id="IPR053967">
    <property type="entry name" value="LlgE_F_G-like_D1"/>
</dbReference>
<dbReference type="EMBL" id="JABBPK010000001">
    <property type="protein sequence ID" value="NMO79688.1"/>
    <property type="molecule type" value="Genomic_DNA"/>
</dbReference>
<dbReference type="NCBIfam" id="TIGR03506">
    <property type="entry name" value="FlgEFG_subfam"/>
    <property type="match status" value="1"/>
</dbReference>
<dbReference type="SUPFAM" id="SSF117143">
    <property type="entry name" value="Flagellar hook protein flgE"/>
    <property type="match status" value="1"/>
</dbReference>
<dbReference type="PANTHER" id="PTHR30435">
    <property type="entry name" value="FLAGELLAR PROTEIN"/>
    <property type="match status" value="1"/>
</dbReference>
<comment type="subcellular location">
    <subcellularLocation>
        <location evidence="2">Bacterial flagellum basal body</location>
    </subcellularLocation>
</comment>
<keyword evidence="2" id="KW-0975">Bacterial flagellum</keyword>
<evidence type="ECO:0000256" key="2">
    <source>
        <dbReference type="RuleBase" id="RU362116"/>
    </source>
</evidence>
<keyword evidence="6" id="KW-0966">Cell projection</keyword>
<dbReference type="GO" id="GO:0071978">
    <property type="term" value="P:bacterial-type flagellum-dependent swarming motility"/>
    <property type="evidence" value="ECO:0007669"/>
    <property type="project" value="TreeGrafter"/>
</dbReference>
<evidence type="ECO:0000256" key="1">
    <source>
        <dbReference type="ARBA" id="ARBA00009677"/>
    </source>
</evidence>